<name>A0A8H5FYP4_9AGAR</name>
<feature type="domain" description="C2H2-type" evidence="3">
    <location>
        <begin position="10"/>
        <end position="35"/>
    </location>
</feature>
<feature type="region of interest" description="Disordered" evidence="2">
    <location>
        <begin position="63"/>
        <end position="120"/>
    </location>
</feature>
<dbReference type="AlphaFoldDB" id="A0A8H5FYP4"/>
<dbReference type="PROSITE" id="PS50157">
    <property type="entry name" value="ZINC_FINGER_C2H2_2"/>
    <property type="match status" value="1"/>
</dbReference>
<dbReference type="EMBL" id="JAACJO010000009">
    <property type="protein sequence ID" value="KAF5354071.1"/>
    <property type="molecule type" value="Genomic_DNA"/>
</dbReference>
<dbReference type="InterPro" id="IPR013087">
    <property type="entry name" value="Znf_C2H2_type"/>
</dbReference>
<protein>
    <recommendedName>
        <fullName evidence="3">C2H2-type domain-containing protein</fullName>
    </recommendedName>
</protein>
<dbReference type="PROSITE" id="PS00028">
    <property type="entry name" value="ZINC_FINGER_C2H2_1"/>
    <property type="match status" value="1"/>
</dbReference>
<dbReference type="GO" id="GO:0008270">
    <property type="term" value="F:zinc ion binding"/>
    <property type="evidence" value="ECO:0007669"/>
    <property type="project" value="UniProtKB-KW"/>
</dbReference>
<evidence type="ECO:0000256" key="2">
    <source>
        <dbReference type="SAM" id="MobiDB-lite"/>
    </source>
</evidence>
<dbReference type="Proteomes" id="UP000559027">
    <property type="component" value="Unassembled WGS sequence"/>
</dbReference>
<accession>A0A8H5FYP4</accession>
<keyword evidence="1" id="KW-0863">Zinc-finger</keyword>
<comment type="caution">
    <text evidence="4">The sequence shown here is derived from an EMBL/GenBank/DDBJ whole genome shotgun (WGS) entry which is preliminary data.</text>
</comment>
<keyword evidence="1" id="KW-0862">Zinc</keyword>
<gene>
    <name evidence="4" type="ORF">D9756_007252</name>
</gene>
<evidence type="ECO:0000259" key="3">
    <source>
        <dbReference type="PROSITE" id="PS50157"/>
    </source>
</evidence>
<evidence type="ECO:0000256" key="1">
    <source>
        <dbReference type="PROSITE-ProRule" id="PRU00042"/>
    </source>
</evidence>
<proteinExistence type="predicted"/>
<reference evidence="4 5" key="1">
    <citation type="journal article" date="2020" name="ISME J.">
        <title>Uncovering the hidden diversity of litter-decomposition mechanisms in mushroom-forming fungi.</title>
        <authorList>
            <person name="Floudas D."/>
            <person name="Bentzer J."/>
            <person name="Ahren D."/>
            <person name="Johansson T."/>
            <person name="Persson P."/>
            <person name="Tunlid A."/>
        </authorList>
    </citation>
    <scope>NUCLEOTIDE SEQUENCE [LARGE SCALE GENOMIC DNA]</scope>
    <source>
        <strain evidence="4 5">CBS 146.42</strain>
    </source>
</reference>
<keyword evidence="1" id="KW-0479">Metal-binding</keyword>
<sequence length="120" mass="12837">MLQSAKSTKHACVVGCGKGYAKASALALHQQTCVHLQYAHKQSQEIQLRQALQDITHAKLPSTTVLEPEPSLQADSPVVDAAPTPRPYDHLLISPAMDVDETDGQLPGHVPPAPPMTASR</sequence>
<evidence type="ECO:0000313" key="4">
    <source>
        <dbReference type="EMBL" id="KAF5354071.1"/>
    </source>
</evidence>
<keyword evidence="5" id="KW-1185">Reference proteome</keyword>
<organism evidence="4 5">
    <name type="scientific">Leucocoprinus leucothites</name>
    <dbReference type="NCBI Taxonomy" id="201217"/>
    <lineage>
        <taxon>Eukaryota</taxon>
        <taxon>Fungi</taxon>
        <taxon>Dikarya</taxon>
        <taxon>Basidiomycota</taxon>
        <taxon>Agaricomycotina</taxon>
        <taxon>Agaricomycetes</taxon>
        <taxon>Agaricomycetidae</taxon>
        <taxon>Agaricales</taxon>
        <taxon>Agaricineae</taxon>
        <taxon>Agaricaceae</taxon>
        <taxon>Leucocoprinus</taxon>
    </lineage>
</organism>
<evidence type="ECO:0000313" key="5">
    <source>
        <dbReference type="Proteomes" id="UP000559027"/>
    </source>
</evidence>
<feature type="compositionally biased region" description="Pro residues" evidence="2">
    <location>
        <begin position="109"/>
        <end position="120"/>
    </location>
</feature>